<accession>A0AA36FIN0</accession>
<feature type="region of interest" description="Disordered" evidence="1">
    <location>
        <begin position="603"/>
        <end position="627"/>
    </location>
</feature>
<dbReference type="PANTHER" id="PTHR33327:SF3">
    <property type="entry name" value="RNA-DIRECTED DNA POLYMERASE"/>
    <property type="match status" value="1"/>
</dbReference>
<evidence type="ECO:0000313" key="2">
    <source>
        <dbReference type="EMBL" id="CAI9740451.1"/>
    </source>
</evidence>
<organism evidence="2 3">
    <name type="scientific">Octopus vulgaris</name>
    <name type="common">Common octopus</name>
    <dbReference type="NCBI Taxonomy" id="6645"/>
    <lineage>
        <taxon>Eukaryota</taxon>
        <taxon>Metazoa</taxon>
        <taxon>Spiralia</taxon>
        <taxon>Lophotrochozoa</taxon>
        <taxon>Mollusca</taxon>
        <taxon>Cephalopoda</taxon>
        <taxon>Coleoidea</taxon>
        <taxon>Octopodiformes</taxon>
        <taxon>Octopoda</taxon>
        <taxon>Incirrata</taxon>
        <taxon>Octopodidae</taxon>
        <taxon>Octopus</taxon>
    </lineage>
</organism>
<proteinExistence type="predicted"/>
<feature type="compositionally biased region" description="Basic residues" evidence="1">
    <location>
        <begin position="162"/>
        <end position="174"/>
    </location>
</feature>
<feature type="region of interest" description="Disordered" evidence="1">
    <location>
        <begin position="837"/>
        <end position="876"/>
    </location>
</feature>
<name>A0AA36FIN0_OCTVU</name>
<protein>
    <submittedName>
        <fullName evidence="2">Uncharacterized protein</fullName>
    </submittedName>
</protein>
<reference evidence="2" key="1">
    <citation type="submission" date="2023-08" db="EMBL/GenBank/DDBJ databases">
        <authorList>
            <person name="Alioto T."/>
            <person name="Alioto T."/>
            <person name="Gomez Garrido J."/>
        </authorList>
    </citation>
    <scope>NUCLEOTIDE SEQUENCE</scope>
</reference>
<keyword evidence="3" id="KW-1185">Reference proteome</keyword>
<dbReference type="PANTHER" id="PTHR33327">
    <property type="entry name" value="ENDONUCLEASE"/>
    <property type="match status" value="1"/>
</dbReference>
<feature type="region of interest" description="Disordered" evidence="1">
    <location>
        <begin position="155"/>
        <end position="181"/>
    </location>
</feature>
<dbReference type="Proteomes" id="UP001162480">
    <property type="component" value="Chromosome 24"/>
</dbReference>
<evidence type="ECO:0000313" key="3">
    <source>
        <dbReference type="Proteomes" id="UP001162480"/>
    </source>
</evidence>
<gene>
    <name evidence="2" type="ORF">OCTVUL_1B019507</name>
</gene>
<evidence type="ECO:0000256" key="1">
    <source>
        <dbReference type="SAM" id="MobiDB-lite"/>
    </source>
</evidence>
<feature type="compositionally biased region" description="Basic and acidic residues" evidence="1">
    <location>
        <begin position="842"/>
        <end position="868"/>
    </location>
</feature>
<dbReference type="EMBL" id="OX597837">
    <property type="protein sequence ID" value="CAI9740451.1"/>
    <property type="molecule type" value="Genomic_DNA"/>
</dbReference>
<sequence>MAPPGSVSYDTFKTTLINRTSESQQKRLHQLLISEELGDKTPSQLLCRRKQLLGDESLPEKIFKQLFLQRLPSNTQVVLASTRENTSIEELAELADKIAEVPHKYPTVSTVTPVTPSTNPFRAQTSSSEISDLRALMMQQAAQIQTLTNQIQALSLSSQRRSTSRSRRDGRRYRSPSATRNSHDTCWQIFPMCGQKTLSFAILFLFVIVSSIFGENLNASVPDIPENTEQATAVSATVEPILQTTTERQYSSAQSYHEKQQDEFQTNTTPDFPLFPRKEDSQQFWNDHPKFKGVPDLPANSTNYPTWLIKLMSQDKSLKPTSRAHSQDQSPSFLQNDRFIDADQHQQSFNHPTENGRFMHLPAREFHAGRQWLSQDDTSNEQPIFLYPVQSIQTKFVHPVEIFPLNSAVVRNRDLLWRPTAERVENTERQRYHKVFDRLNFNRELRAKQYYPGIENNGFESLQQAVFENSVDRNFHAYQRNIPIILAKSGNLQLNPNPNFRNKLVIFSVEPVLKRDLVSPLRRTKRQTRGIYRKPPRLQEFDDDKPKNFVPKRKWPGKENSFRFNDFQLENRWSPFFSPTNFVERQKIPIVVVKMDKNAFQFNNNGNDEHKEGAEASGNNQRDGAEMTRRQYPNESNFLFVGGGPWMPGQWLTADEQSQNTPAVDYSRRFHGNIFFERFPYSRSRNNKDSLGNSPKQLNRHEIVNNAKSDHLHRSHLNNGNNNFSSQNLKNDNFSHMDFSPNIAPSDRSGKILAVTSIYSKFNGNLKDSVETGNGFPTASKNGDRRFQSLLPLFPNWLLKKFSEKKVASAASEKGTDSQNIGPKGGDVKTCLSNCSSAANSKTEHSQKDITREDKSNRTEKPKLRTKDVLPASSSDILQNRKKLRSTRKKRDLSEFDFTLPNHHVQPFNTADIAANTVDAVSHQMAFHSNNFLARHEGFNLDHFGKTFSFHEGKMKQQLRKDIAEVENQRHWFESFSYPDWRKSVGDGLLDEIPRSTNNNWNIGGFRNHPRKHWASKYSIPVATIPRANPNQISYTARYRYRFGIYPGYTDYKPNIDSHKVYYEYDPHYQTAPNTFLPFRTYQ</sequence>
<dbReference type="AlphaFoldDB" id="A0AA36FIN0"/>